<sequence>MTSGFAHVWMAWLCVGGALQIPSRHTSHRALYAASVAVPAPRAPAGGGAAVRGDGSVVVGGATVLEPGARRLRRAVALGDAEVGREAEAGGGVFLSFGLRRRARAGVDLGYLPQGRLLSVARNKRWRGGEKRTRLILRCESGDGAVAAADLDGAVRVSATRSGVTGCVRG</sequence>
<dbReference type="EMBL" id="JBBJCI010000017">
    <property type="protein sequence ID" value="KAK7254794.1"/>
    <property type="molecule type" value="Genomic_DNA"/>
</dbReference>
<keyword evidence="2" id="KW-0328">Glycosyltransferase</keyword>
<feature type="signal peptide" evidence="1">
    <location>
        <begin position="1"/>
        <end position="20"/>
    </location>
</feature>
<evidence type="ECO:0000256" key="1">
    <source>
        <dbReference type="SAM" id="SignalP"/>
    </source>
</evidence>
<reference evidence="2 3" key="1">
    <citation type="submission" date="2024-03" db="EMBL/GenBank/DDBJ databases">
        <title>Aureococcus anophagefferens CCMP1851 and Kratosvirus quantuckense: Draft genome of a second virus-susceptible host strain in the model system.</title>
        <authorList>
            <person name="Chase E."/>
            <person name="Truchon A.R."/>
            <person name="Schepens W."/>
            <person name="Wilhelm S.W."/>
        </authorList>
    </citation>
    <scope>NUCLEOTIDE SEQUENCE [LARGE SCALE GENOMIC DNA]</scope>
    <source>
        <strain evidence="2 3">CCMP1851</strain>
    </source>
</reference>
<keyword evidence="3" id="KW-1185">Reference proteome</keyword>
<evidence type="ECO:0000313" key="2">
    <source>
        <dbReference type="EMBL" id="KAK7254794.1"/>
    </source>
</evidence>
<keyword evidence="2" id="KW-0808">Transferase</keyword>
<feature type="chain" id="PRO_5047285409" evidence="1">
    <location>
        <begin position="21"/>
        <end position="170"/>
    </location>
</feature>
<proteinExistence type="predicted"/>
<organism evidence="2 3">
    <name type="scientific">Aureococcus anophagefferens</name>
    <name type="common">Harmful bloom alga</name>
    <dbReference type="NCBI Taxonomy" id="44056"/>
    <lineage>
        <taxon>Eukaryota</taxon>
        <taxon>Sar</taxon>
        <taxon>Stramenopiles</taxon>
        <taxon>Ochrophyta</taxon>
        <taxon>Pelagophyceae</taxon>
        <taxon>Pelagomonadales</taxon>
        <taxon>Pelagomonadaceae</taxon>
        <taxon>Aureococcus</taxon>
    </lineage>
</organism>
<dbReference type="Proteomes" id="UP001363151">
    <property type="component" value="Unassembled WGS sequence"/>
</dbReference>
<evidence type="ECO:0000313" key="3">
    <source>
        <dbReference type="Proteomes" id="UP001363151"/>
    </source>
</evidence>
<gene>
    <name evidence="2" type="primary">AGA1</name>
    <name evidence="2" type="ORF">SO694_00132058</name>
</gene>
<name>A0ABR1GFH1_AURAN</name>
<keyword evidence="1" id="KW-0732">Signal</keyword>
<comment type="caution">
    <text evidence="2">The sequence shown here is derived from an EMBL/GenBank/DDBJ whole genome shotgun (WGS) entry which is preliminary data.</text>
</comment>
<protein>
    <submittedName>
        <fullName evidence="2">Galactinol-sucrose galactosyltransferase</fullName>
    </submittedName>
</protein>
<dbReference type="GO" id="GO:0016757">
    <property type="term" value="F:glycosyltransferase activity"/>
    <property type="evidence" value="ECO:0007669"/>
    <property type="project" value="UniProtKB-KW"/>
</dbReference>
<accession>A0ABR1GFH1</accession>